<feature type="signal peptide" evidence="1">
    <location>
        <begin position="1"/>
        <end position="25"/>
    </location>
</feature>
<dbReference type="Pfam" id="PF11827">
    <property type="entry name" value="DUF3347"/>
    <property type="match status" value="1"/>
</dbReference>
<dbReference type="OrthoDB" id="5513217at2"/>
<dbReference type="InterPro" id="IPR021782">
    <property type="entry name" value="DUF3347"/>
</dbReference>
<organism evidence="3 4">
    <name type="scientific">Mucilaginibacter pedocola</name>
    <dbReference type="NCBI Taxonomy" id="1792845"/>
    <lineage>
        <taxon>Bacteria</taxon>
        <taxon>Pseudomonadati</taxon>
        <taxon>Bacteroidota</taxon>
        <taxon>Sphingobacteriia</taxon>
        <taxon>Sphingobacteriales</taxon>
        <taxon>Sphingobacteriaceae</taxon>
        <taxon>Mucilaginibacter</taxon>
    </lineage>
</organism>
<evidence type="ECO:0000313" key="3">
    <source>
        <dbReference type="EMBL" id="OOQ61985.1"/>
    </source>
</evidence>
<sequence length="159" mass="17734">MKKIVKSILFSISLFAAALAAKAQATPPTVLTSYYALKDALVADNSTEAQAKAKALLVALNNIPADQQKNWKSYTDKLQFDSRHISETTSIDHQREHFTSLSKNMLESIKALKLNTDPVYAQYCPMKKATWLSDSADIKNPYYGKQMLTCGKVTETLNR</sequence>
<evidence type="ECO:0000313" key="4">
    <source>
        <dbReference type="Proteomes" id="UP000189739"/>
    </source>
</evidence>
<dbReference type="Proteomes" id="UP000189739">
    <property type="component" value="Unassembled WGS sequence"/>
</dbReference>
<keyword evidence="4" id="KW-1185">Reference proteome</keyword>
<name>A0A1S9PM18_9SPHI</name>
<dbReference type="RefSeq" id="WP_078346173.1">
    <property type="nucleotide sequence ID" value="NZ_MBTF01000001.1"/>
</dbReference>
<accession>A0A1S9PM18</accession>
<proteinExistence type="predicted"/>
<dbReference type="AlphaFoldDB" id="A0A1S9PM18"/>
<comment type="caution">
    <text evidence="3">The sequence shown here is derived from an EMBL/GenBank/DDBJ whole genome shotgun (WGS) entry which is preliminary data.</text>
</comment>
<evidence type="ECO:0000256" key="1">
    <source>
        <dbReference type="SAM" id="SignalP"/>
    </source>
</evidence>
<feature type="domain" description="DUF3347" evidence="2">
    <location>
        <begin position="30"/>
        <end position="115"/>
    </location>
</feature>
<reference evidence="3 4" key="1">
    <citation type="submission" date="2016-07" db="EMBL/GenBank/DDBJ databases">
        <title>Genomic analysis of zinc-resistant bacterium Mucilaginibacter pedocola TBZ30.</title>
        <authorList>
            <person name="Huang J."/>
            <person name="Tang J."/>
        </authorList>
    </citation>
    <scope>NUCLEOTIDE SEQUENCE [LARGE SCALE GENOMIC DNA]</scope>
    <source>
        <strain evidence="3 4">TBZ30</strain>
    </source>
</reference>
<protein>
    <recommendedName>
        <fullName evidence="2">DUF3347 domain-containing protein</fullName>
    </recommendedName>
</protein>
<evidence type="ECO:0000259" key="2">
    <source>
        <dbReference type="Pfam" id="PF11827"/>
    </source>
</evidence>
<dbReference type="STRING" id="1792845.BC343_02715"/>
<feature type="chain" id="PRO_5012436398" description="DUF3347 domain-containing protein" evidence="1">
    <location>
        <begin position="26"/>
        <end position="159"/>
    </location>
</feature>
<keyword evidence="1" id="KW-0732">Signal</keyword>
<dbReference type="EMBL" id="MBTF01000001">
    <property type="protein sequence ID" value="OOQ61985.1"/>
    <property type="molecule type" value="Genomic_DNA"/>
</dbReference>
<gene>
    <name evidence="3" type="ORF">BC343_02715</name>
</gene>